<proteinExistence type="predicted"/>
<accession>A0A7C9LAI7</accession>
<dbReference type="Pfam" id="PF01052">
    <property type="entry name" value="FliMN_C"/>
    <property type="match status" value="1"/>
</dbReference>
<dbReference type="AlphaFoldDB" id="A0A7C9LAI7"/>
<protein>
    <recommendedName>
        <fullName evidence="2">Flagellar motor switch protein FliN-like C-terminal domain-containing protein</fullName>
    </recommendedName>
</protein>
<reference evidence="3 4" key="1">
    <citation type="submission" date="2019-06" db="EMBL/GenBank/DDBJ databases">
        <title>Enrichment of Autotrophic Halophilic Microorganisms from Red Sea Brine Pool Using Microbial Electrosynthesis System.</title>
        <authorList>
            <person name="Alqahtani M.F."/>
            <person name="Bajracharya S."/>
            <person name="Katuri K.P."/>
            <person name="Ali M."/>
            <person name="Saikaly P.E."/>
        </authorList>
    </citation>
    <scope>NUCLEOTIDE SEQUENCE [LARGE SCALE GENOMIC DNA]</scope>
    <source>
        <strain evidence="3">MES6</strain>
    </source>
</reference>
<evidence type="ECO:0000313" key="4">
    <source>
        <dbReference type="Proteomes" id="UP000483078"/>
    </source>
</evidence>
<name>A0A7C9LAI7_9RHOB</name>
<dbReference type="PROSITE" id="PS00018">
    <property type="entry name" value="EF_HAND_1"/>
    <property type="match status" value="1"/>
</dbReference>
<evidence type="ECO:0000313" key="3">
    <source>
        <dbReference type="EMBL" id="MTJ04178.1"/>
    </source>
</evidence>
<evidence type="ECO:0000256" key="1">
    <source>
        <dbReference type="SAM" id="MobiDB-lite"/>
    </source>
</evidence>
<dbReference type="InterPro" id="IPR001543">
    <property type="entry name" value="FliN-like_C"/>
</dbReference>
<dbReference type="Gene3D" id="2.30.330.10">
    <property type="entry name" value="SpoA-like"/>
    <property type="match status" value="1"/>
</dbReference>
<dbReference type="Proteomes" id="UP000483078">
    <property type="component" value="Unassembled WGS sequence"/>
</dbReference>
<sequence>MAKSMAADRENQVLRRKAQAAREQLDARVMSAPRALRLALERSADEVLQNPLMVAGTDRFTADPASLPEMVPEGALVLLLQGPQDATGALIMDPGIAAAVVEVQTTGTIGAGEAASRPLTRIDAALSAPLIDAVLDRFASNLADGPDAYWSSGFASGAMLDTPRSLPIALTAARYHVFRVALRVGQAGREGTVLMALPVPEQPALREDASPGAVAPDPRWQVRILGTHIRLDAVLCRIEMPLSQVLALRQGDVLPIAQDALRDVRLEAGARRPAARARLGQMGGRRALRLTVVAPQGAAETPQGDWVSTGFSAPVEAPDEEAPLQSEYTTAFLPEDANDPPLEDEMPAGMEAAPPLDELDDVNDSDRISDEELEALTRTV</sequence>
<dbReference type="InterPro" id="IPR018247">
    <property type="entry name" value="EF_Hand_1_Ca_BS"/>
</dbReference>
<dbReference type="InterPro" id="IPR036429">
    <property type="entry name" value="SpoA-like_sf"/>
</dbReference>
<evidence type="ECO:0000259" key="2">
    <source>
        <dbReference type="Pfam" id="PF01052"/>
    </source>
</evidence>
<feature type="domain" description="Flagellar motor switch protein FliN-like C-terminal" evidence="2">
    <location>
        <begin position="224"/>
        <end position="291"/>
    </location>
</feature>
<dbReference type="EMBL" id="VENJ01000006">
    <property type="protein sequence ID" value="MTJ04178.1"/>
    <property type="molecule type" value="Genomic_DNA"/>
</dbReference>
<organism evidence="3 4">
    <name type="scientific">Sediminimonas qiaohouensis</name>
    <dbReference type="NCBI Taxonomy" id="552061"/>
    <lineage>
        <taxon>Bacteria</taxon>
        <taxon>Pseudomonadati</taxon>
        <taxon>Pseudomonadota</taxon>
        <taxon>Alphaproteobacteria</taxon>
        <taxon>Rhodobacterales</taxon>
        <taxon>Roseobacteraceae</taxon>
        <taxon>Sediminimonas</taxon>
    </lineage>
</organism>
<comment type="caution">
    <text evidence="3">The sequence shown here is derived from an EMBL/GenBank/DDBJ whole genome shotgun (WGS) entry which is preliminary data.</text>
</comment>
<feature type="region of interest" description="Disordered" evidence="1">
    <location>
        <begin position="333"/>
        <end position="380"/>
    </location>
</feature>
<gene>
    <name evidence="3" type="ORF">FH759_05710</name>
</gene>
<dbReference type="SUPFAM" id="SSF101801">
    <property type="entry name" value="Surface presentation of antigens (SPOA)"/>
    <property type="match status" value="1"/>
</dbReference>
<feature type="compositionally biased region" description="Acidic residues" evidence="1">
    <location>
        <begin position="336"/>
        <end position="346"/>
    </location>
</feature>